<dbReference type="SUPFAM" id="SSF48452">
    <property type="entry name" value="TPR-like"/>
    <property type="match status" value="1"/>
</dbReference>
<evidence type="ECO:0000259" key="2">
    <source>
        <dbReference type="Pfam" id="PF25000"/>
    </source>
</evidence>
<dbReference type="AlphaFoldDB" id="A0A317SS87"/>
<evidence type="ECO:0000313" key="3">
    <source>
        <dbReference type="EMBL" id="PWW77303.1"/>
    </source>
</evidence>
<dbReference type="InterPro" id="IPR053137">
    <property type="entry name" value="NLR-like"/>
</dbReference>
<dbReference type="PANTHER" id="PTHR46082:SF6">
    <property type="entry name" value="AAA+ ATPASE DOMAIN-CONTAINING PROTEIN-RELATED"/>
    <property type="match status" value="1"/>
</dbReference>
<organism evidence="3 4">
    <name type="scientific">Tuber magnatum</name>
    <name type="common">white Piedmont truffle</name>
    <dbReference type="NCBI Taxonomy" id="42249"/>
    <lineage>
        <taxon>Eukaryota</taxon>
        <taxon>Fungi</taxon>
        <taxon>Dikarya</taxon>
        <taxon>Ascomycota</taxon>
        <taxon>Pezizomycotina</taxon>
        <taxon>Pezizomycetes</taxon>
        <taxon>Pezizales</taxon>
        <taxon>Tuberaceae</taxon>
        <taxon>Tuber</taxon>
    </lineage>
</organism>
<reference evidence="3 4" key="1">
    <citation type="submission" date="2018-03" db="EMBL/GenBank/DDBJ databases">
        <title>Genomes of Pezizomycetes fungi and the evolution of truffles.</title>
        <authorList>
            <person name="Murat C."/>
            <person name="Payen T."/>
            <person name="Noel B."/>
            <person name="Kuo A."/>
            <person name="Martin F.M."/>
        </authorList>
    </citation>
    <scope>NUCLEOTIDE SEQUENCE [LARGE SCALE GENOMIC DNA]</scope>
    <source>
        <strain evidence="3">091103-1</strain>
    </source>
</reference>
<dbReference type="InterPro" id="IPR056681">
    <property type="entry name" value="DUF7779"/>
</dbReference>
<dbReference type="Proteomes" id="UP000246991">
    <property type="component" value="Unassembled WGS sequence"/>
</dbReference>
<dbReference type="Pfam" id="PF25000">
    <property type="entry name" value="DUF7779"/>
    <property type="match status" value="1"/>
</dbReference>
<feature type="domain" description="DUF7779" evidence="2">
    <location>
        <begin position="254"/>
        <end position="332"/>
    </location>
</feature>
<dbReference type="Gene3D" id="3.40.50.300">
    <property type="entry name" value="P-loop containing nucleotide triphosphate hydrolases"/>
    <property type="match status" value="1"/>
</dbReference>
<dbReference type="SUPFAM" id="SSF52540">
    <property type="entry name" value="P-loop containing nucleoside triphosphate hydrolases"/>
    <property type="match status" value="1"/>
</dbReference>
<dbReference type="Pfam" id="PF13424">
    <property type="entry name" value="TPR_12"/>
    <property type="match status" value="1"/>
</dbReference>
<gene>
    <name evidence="3" type="ORF">C7212DRAFT_185931</name>
</gene>
<dbReference type="InterPro" id="IPR027417">
    <property type="entry name" value="P-loop_NTPase"/>
</dbReference>
<dbReference type="InterPro" id="IPR011990">
    <property type="entry name" value="TPR-like_helical_dom_sf"/>
</dbReference>
<dbReference type="GO" id="GO:0043531">
    <property type="term" value="F:ADP binding"/>
    <property type="evidence" value="ECO:0007669"/>
    <property type="project" value="InterPro"/>
</dbReference>
<dbReference type="EMBL" id="PYWC01000024">
    <property type="protein sequence ID" value="PWW77303.1"/>
    <property type="molecule type" value="Genomic_DNA"/>
</dbReference>
<dbReference type="Pfam" id="PF00931">
    <property type="entry name" value="NB-ARC"/>
    <property type="match status" value="1"/>
</dbReference>
<dbReference type="STRING" id="42249.A0A317SS87"/>
<accession>A0A317SS87</accession>
<proteinExistence type="predicted"/>
<protein>
    <submittedName>
        <fullName evidence="3">Uncharacterized protein</fullName>
    </submittedName>
</protein>
<name>A0A317SS87_9PEZI</name>
<feature type="domain" description="NB-ARC" evidence="1">
    <location>
        <begin position="44"/>
        <end position="194"/>
    </location>
</feature>
<dbReference type="PANTHER" id="PTHR46082">
    <property type="entry name" value="ATP/GTP-BINDING PROTEIN-RELATED"/>
    <property type="match status" value="1"/>
</dbReference>
<dbReference type="InterPro" id="IPR002182">
    <property type="entry name" value="NB-ARC"/>
</dbReference>
<evidence type="ECO:0000259" key="1">
    <source>
        <dbReference type="Pfam" id="PF00931"/>
    </source>
</evidence>
<dbReference type="OrthoDB" id="1658288at2759"/>
<sequence>MLVSQPKQTSKPYRLIPYSRNRTFTGRKNLLELAKGFSEGTPHSRIALYGLGGSGKTQIALEYVYQCSSESGCHVFWIHGSGLLKFSEGFRRVAQHVQLPPANAETDEERFLLDIRRWFEGPNSGDWILVIDNADNDADFAGNNSPIAKFIPQGTKGTVIFTTRSRQVASRQGCRMIEVGRMGEEDAQELFAKRFAFMTETGTSPSAYWTILQHSDERAKKLLSQQFCDVQREVNETESVLGTYFVTFNRITQQMPPAAHLLRLIAFFDRQNIPEELLSQCGLEGMDDPVEFRQAIGKLLGFSLVTTVKCQEKTFYELHRLVQLSLQMYLPTEELVQGRATALGVVSRLFPRCEQQWRYVGPVYIPHAFAVTKDSTHPITEELGFHMGRYFLGIGSYNNAEIQFRRCITLREEGKEYNWDHEGQRRFRFLGVAYIYLGKAKVAEKIFRDLLEGIDKSLSPTNPDVLDLISCLATALARQGKYDESEAVNRRKYDESEAMNRRALEGKEKILGLDHPETLTSVNNLALVLQYQGKYDESEAMNRRALEGRRGGCIKKREAF</sequence>
<dbReference type="Gene3D" id="1.25.40.10">
    <property type="entry name" value="Tetratricopeptide repeat domain"/>
    <property type="match status" value="2"/>
</dbReference>
<keyword evidence="4" id="KW-1185">Reference proteome</keyword>
<comment type="caution">
    <text evidence="3">The sequence shown here is derived from an EMBL/GenBank/DDBJ whole genome shotgun (WGS) entry which is preliminary data.</text>
</comment>
<evidence type="ECO:0000313" key="4">
    <source>
        <dbReference type="Proteomes" id="UP000246991"/>
    </source>
</evidence>